<feature type="domain" description="Thiopeptide-type bacteriocin biosynthesis" evidence="2">
    <location>
        <begin position="724"/>
        <end position="976"/>
    </location>
</feature>
<evidence type="ECO:0000313" key="4">
    <source>
        <dbReference type="Proteomes" id="UP000280549"/>
    </source>
</evidence>
<dbReference type="InterPro" id="IPR023809">
    <property type="entry name" value="Thiopep_bacteriocin_synth_dom"/>
</dbReference>
<evidence type="ECO:0000259" key="2">
    <source>
        <dbReference type="Pfam" id="PF14028"/>
    </source>
</evidence>
<proteinExistence type="predicted"/>
<gene>
    <name evidence="3" type="ORF">D8881_08810</name>
</gene>
<organism evidence="3 4">
    <name type="scientific">Streptococcus sanguinis</name>
    <dbReference type="NCBI Taxonomy" id="1305"/>
    <lineage>
        <taxon>Bacteria</taxon>
        <taxon>Bacillati</taxon>
        <taxon>Bacillota</taxon>
        <taxon>Bacilli</taxon>
        <taxon>Lactobacillales</taxon>
        <taxon>Streptococcaceae</taxon>
        <taxon>Streptococcus</taxon>
    </lineage>
</organism>
<feature type="domain" description="Lantibiotic dehydratase N-terminal" evidence="1">
    <location>
        <begin position="30"/>
        <end position="657"/>
    </location>
</feature>
<evidence type="ECO:0000259" key="1">
    <source>
        <dbReference type="Pfam" id="PF04738"/>
    </source>
</evidence>
<sequence length="986" mass="115020">MYKVFPNAMIRIPLQKQEFCNKDYRSLINDEIFMEQLLVASPSLYNSVINIDNCSEKKKQSVKVSLNSYAKRAAFRTTPFGIFAAVNVVSLSKKICSPAENVKFSKKAMPDYLWIFSLVKSYELNNLKKLTLKINTAAFHQGDRYVLPFTLNESEEDRSISNSRPVQLLMENCRKDYKRYEELLLVLKDNYPEVSSNVLTSFIHDLVSNDFLISDLRPPLCNINPLDYLVSKLEDGKLKNDLNNLKIMIENYNDLKIGEGRDTLLEIFETMKSIYPYDNGGNYLKVDSLAEFDGDLNLLSNNTLKSIELLAEMFVKLNMNLRRKGGRKNSLEEYKLKFVGKYGENCSVPFVEVINKDSGIGFPECYYGEGGEAIETSEPIMQMFERKYEEALLHGDSINFDSNDLDTLKIDDSNSLESFELNFNIKKVNDNIKLYLGPNIGSGQAGRSFGRFHALNEPLRSTIKKLSTQNSMNVELSFVPRQIRIANVMQNYSAECYNTSFFTTSWDSVNELRLEDIYIRYSDGKFHFTTSKGEDELNFTMNNMLNTDSQSKILRLLVDLSELEYGLSHWSLFPWDILAQERIYIPEISFEGITLATAQWNLSVIREQLLVKNKFADQKELFNNFIQTYKVPNDIILKYADNELRLDLSTDSDLEILFKNIRKYKHATLREIEQGESIFKDHLGNYNAEIVVPIIKETNEKNNPEAKVTFKNEVKRTYLPFCDWIYFKLYGPKERQNDLLSYWNDFLKKILPDLSYQAKMFYMRYNDVNDHVRIRVNCDSIENNFSLYLATVEDLFPKLIESGIVSEIEVSSYKPEVNRYGGPNLIGYAEKIFCKESLLFMDKTIKLSDSDRVICATYLVLYYLNYFFKDETICLSFLLENYTGKYKKEFKNLPIDLSMEYMKLMKGEFSELDKYSFFQEMKEYLIAYVEEYNRLNNLDGIYNTKFNIVGSFLHLSMNRLHGIDRDFEEKVYCFAYYTLYAQQYLK</sequence>
<dbReference type="Pfam" id="PF14028">
    <property type="entry name" value="Lant_dehydr_C"/>
    <property type="match status" value="1"/>
</dbReference>
<evidence type="ECO:0008006" key="5">
    <source>
        <dbReference type="Google" id="ProtNLM"/>
    </source>
</evidence>
<dbReference type="AlphaFoldDB" id="A0ABD7JQP7"/>
<protein>
    <recommendedName>
        <fullName evidence="5">Serine dehydratase</fullName>
    </recommendedName>
</protein>
<dbReference type="EMBL" id="RJMR01000006">
    <property type="protein sequence ID" value="RSI23521.1"/>
    <property type="molecule type" value="Genomic_DNA"/>
</dbReference>
<evidence type="ECO:0000313" key="3">
    <source>
        <dbReference type="EMBL" id="RSI23521.1"/>
    </source>
</evidence>
<dbReference type="InterPro" id="IPR006827">
    <property type="entry name" value="Lant_deHydtase_N"/>
</dbReference>
<dbReference type="Proteomes" id="UP000280549">
    <property type="component" value="Unassembled WGS sequence"/>
</dbReference>
<dbReference type="RefSeq" id="WP_002917608.1">
    <property type="nucleotide sequence ID" value="NZ_CP071426.1"/>
</dbReference>
<name>A0ABD7JQP7_STRSA</name>
<dbReference type="Pfam" id="PF04738">
    <property type="entry name" value="Lant_dehydr_N"/>
    <property type="match status" value="1"/>
</dbReference>
<comment type="caution">
    <text evidence="3">The sequence shown here is derived from an EMBL/GenBank/DDBJ whole genome shotgun (WGS) entry which is preliminary data.</text>
</comment>
<dbReference type="NCBIfam" id="TIGR03891">
    <property type="entry name" value="thiopep_ocin"/>
    <property type="match status" value="1"/>
</dbReference>
<reference evidence="3 4" key="1">
    <citation type="submission" date="2018-11" db="EMBL/GenBank/DDBJ databases">
        <title>Species Designations Belie Phenotypic and Genotypic Heterogeneity in Oral Streptococci.</title>
        <authorList>
            <person name="Velsko I."/>
        </authorList>
    </citation>
    <scope>NUCLEOTIDE SEQUENCE [LARGE SCALE GENOMIC DNA]</scope>
    <source>
        <strain evidence="3 4">BCC20</strain>
    </source>
</reference>
<accession>A0ABD7JQP7</accession>